<dbReference type="AlphaFoldDB" id="A0A6L8W750"/>
<dbReference type="InterPro" id="IPR023346">
    <property type="entry name" value="Lysozyme-like_dom_sf"/>
</dbReference>
<evidence type="ECO:0000256" key="7">
    <source>
        <dbReference type="ARBA" id="ARBA00022475"/>
    </source>
</evidence>
<keyword evidence="17" id="KW-0573">Peptidoglycan synthesis</keyword>
<dbReference type="SUPFAM" id="SSF53955">
    <property type="entry name" value="Lysozyme-like"/>
    <property type="match status" value="1"/>
</dbReference>
<dbReference type="RefSeq" id="WP_161314953.1">
    <property type="nucleotide sequence ID" value="NZ_WTUW01000002.1"/>
</dbReference>
<dbReference type="InterPro" id="IPR050396">
    <property type="entry name" value="Glycosyltr_51/Transpeptidase"/>
</dbReference>
<keyword evidence="13 27" id="KW-0812">Transmembrane</keyword>
<evidence type="ECO:0000256" key="4">
    <source>
        <dbReference type="ARBA" id="ARBA00007739"/>
    </source>
</evidence>
<evidence type="ECO:0000256" key="23">
    <source>
        <dbReference type="ARBA" id="ARBA00034000"/>
    </source>
</evidence>
<evidence type="ECO:0000256" key="26">
    <source>
        <dbReference type="ARBA" id="ARBA00060592"/>
    </source>
</evidence>
<comment type="pathway">
    <text evidence="2">Cell wall biogenesis; peptidoglycan biosynthesis.</text>
</comment>
<keyword evidence="18 27" id="KW-1133">Transmembrane helix</keyword>
<keyword evidence="16" id="KW-0735">Signal-anchor</keyword>
<evidence type="ECO:0000256" key="11">
    <source>
        <dbReference type="ARBA" id="ARBA00022676"/>
    </source>
</evidence>
<dbReference type="GO" id="GO:0009252">
    <property type="term" value="P:peptidoglycan biosynthetic process"/>
    <property type="evidence" value="ECO:0007669"/>
    <property type="project" value="UniProtKB-UniPathway"/>
</dbReference>
<dbReference type="GO" id="GO:0006508">
    <property type="term" value="P:proteolysis"/>
    <property type="evidence" value="ECO:0007669"/>
    <property type="project" value="UniProtKB-KW"/>
</dbReference>
<keyword evidence="15" id="KW-0133">Cell shape</keyword>
<reference evidence="31 32" key="1">
    <citation type="submission" date="2019-12" db="EMBL/GenBank/DDBJ databases">
        <title>Snethiella sp. nov. sp. isolated from sea sand.</title>
        <authorList>
            <person name="Kim J."/>
            <person name="Jeong S.E."/>
            <person name="Jung H.S."/>
            <person name="Jeon C.O."/>
        </authorList>
    </citation>
    <scope>NUCLEOTIDE SEQUENCE [LARGE SCALE GENOMIC DNA]</scope>
    <source>
        <strain evidence="31 32">DP05</strain>
    </source>
</reference>
<keyword evidence="22" id="KW-0961">Cell wall biogenesis/degradation</keyword>
<keyword evidence="10" id="KW-0645">Protease</keyword>
<evidence type="ECO:0000256" key="1">
    <source>
        <dbReference type="ARBA" id="ARBA00004249"/>
    </source>
</evidence>
<dbReference type="SUPFAM" id="SSF56601">
    <property type="entry name" value="beta-lactamase/transpeptidase-like"/>
    <property type="match status" value="1"/>
</dbReference>
<dbReference type="GO" id="GO:0071555">
    <property type="term" value="P:cell wall organization"/>
    <property type="evidence" value="ECO:0007669"/>
    <property type="project" value="UniProtKB-KW"/>
</dbReference>
<comment type="catalytic activity">
    <reaction evidence="25">
        <text>[GlcNAc-(1-&gt;4)-Mur2Ac(oyl-L-Ala-gamma-D-Glu-L-Lys-D-Ala-D-Ala)](n)-di-trans,octa-cis-undecaprenyl diphosphate + beta-D-GlcNAc-(1-&gt;4)-Mur2Ac(oyl-L-Ala-gamma-D-Glu-L-Lys-D-Ala-D-Ala)-di-trans,octa-cis-undecaprenyl diphosphate = [GlcNAc-(1-&gt;4)-Mur2Ac(oyl-L-Ala-gamma-D-Glu-L-Lys-D-Ala-D-Ala)](n+1)-di-trans,octa-cis-undecaprenyl diphosphate + di-trans,octa-cis-undecaprenyl diphosphate + H(+)</text>
        <dbReference type="Rhea" id="RHEA:23708"/>
        <dbReference type="Rhea" id="RHEA-COMP:9602"/>
        <dbReference type="Rhea" id="RHEA-COMP:9603"/>
        <dbReference type="ChEBI" id="CHEBI:15378"/>
        <dbReference type="ChEBI" id="CHEBI:58405"/>
        <dbReference type="ChEBI" id="CHEBI:60033"/>
        <dbReference type="ChEBI" id="CHEBI:78435"/>
        <dbReference type="EC" id="2.4.99.28"/>
    </reaction>
</comment>
<dbReference type="GO" id="GO:0030288">
    <property type="term" value="C:outer membrane-bounded periplasmic space"/>
    <property type="evidence" value="ECO:0007669"/>
    <property type="project" value="TreeGrafter"/>
</dbReference>
<proteinExistence type="inferred from homology"/>
<dbReference type="Pfam" id="PF00905">
    <property type="entry name" value="Transpeptidase"/>
    <property type="match status" value="1"/>
</dbReference>
<keyword evidence="9" id="KW-0121">Carboxypeptidase</keyword>
<dbReference type="Pfam" id="PF00912">
    <property type="entry name" value="Transgly"/>
    <property type="match status" value="1"/>
</dbReference>
<evidence type="ECO:0000256" key="24">
    <source>
        <dbReference type="ARBA" id="ARBA00044770"/>
    </source>
</evidence>
<dbReference type="GO" id="GO:0005886">
    <property type="term" value="C:plasma membrane"/>
    <property type="evidence" value="ECO:0007669"/>
    <property type="project" value="UniProtKB-SubCell"/>
</dbReference>
<name>A0A6L8W750_9PROT</name>
<accession>A0A6L8W750</accession>
<dbReference type="GO" id="GO:0008658">
    <property type="term" value="F:penicillin binding"/>
    <property type="evidence" value="ECO:0007669"/>
    <property type="project" value="InterPro"/>
</dbReference>
<dbReference type="GO" id="GO:0008955">
    <property type="term" value="F:peptidoglycan glycosyltransferase activity"/>
    <property type="evidence" value="ECO:0007669"/>
    <property type="project" value="UniProtKB-EC"/>
</dbReference>
<evidence type="ECO:0000256" key="16">
    <source>
        <dbReference type="ARBA" id="ARBA00022968"/>
    </source>
</evidence>
<keyword evidence="19 27" id="KW-0472">Membrane</keyword>
<evidence type="ECO:0000259" key="29">
    <source>
        <dbReference type="Pfam" id="PF00912"/>
    </source>
</evidence>
<evidence type="ECO:0000313" key="31">
    <source>
        <dbReference type="EMBL" id="MZR30363.1"/>
    </source>
</evidence>
<feature type="transmembrane region" description="Helical" evidence="27">
    <location>
        <begin position="7"/>
        <end position="31"/>
    </location>
</feature>
<feature type="domain" description="Glycosyl transferase family 51" evidence="29">
    <location>
        <begin position="59"/>
        <end position="236"/>
    </location>
</feature>
<protein>
    <recommendedName>
        <fullName evidence="6">Penicillin-binding protein 1A</fullName>
        <ecNumber evidence="24">2.4.99.28</ecNumber>
        <ecNumber evidence="5">3.4.16.4</ecNumber>
    </recommendedName>
</protein>
<dbReference type="GO" id="GO:0009002">
    <property type="term" value="F:serine-type D-Ala-D-Ala carboxypeptidase activity"/>
    <property type="evidence" value="ECO:0007669"/>
    <property type="project" value="UniProtKB-EC"/>
</dbReference>
<dbReference type="InterPro" id="IPR012338">
    <property type="entry name" value="Beta-lactam/transpept-like"/>
</dbReference>
<dbReference type="InterPro" id="IPR001264">
    <property type="entry name" value="Glyco_trans_51"/>
</dbReference>
<keyword evidence="12" id="KW-0808">Transferase</keyword>
<keyword evidence="7" id="KW-1003">Cell membrane</keyword>
<dbReference type="NCBIfam" id="TIGR02074">
    <property type="entry name" value="PBP_1a_fam"/>
    <property type="match status" value="1"/>
</dbReference>
<dbReference type="EC" id="2.4.99.28" evidence="24"/>
<comment type="pathway">
    <text evidence="26">Glycan biosynthesis.</text>
</comment>
<evidence type="ECO:0000313" key="32">
    <source>
        <dbReference type="Proteomes" id="UP000476030"/>
    </source>
</evidence>
<comment type="similarity">
    <text evidence="3">In the C-terminal section; belongs to the transpeptidase family.</text>
</comment>
<dbReference type="InterPro" id="IPR031376">
    <property type="entry name" value="PCB_OB"/>
</dbReference>
<comment type="catalytic activity">
    <reaction evidence="23">
        <text>Preferential cleavage: (Ac)2-L-Lys-D-Ala-|-D-Ala. Also transpeptidation of peptidyl-alanyl moieties that are N-acyl substituents of D-alanine.</text>
        <dbReference type="EC" id="3.4.16.4"/>
    </reaction>
</comment>
<feature type="domain" description="Penicillin-binding protein transpeptidase" evidence="28">
    <location>
        <begin position="437"/>
        <end position="728"/>
    </location>
</feature>
<evidence type="ECO:0000256" key="20">
    <source>
        <dbReference type="ARBA" id="ARBA00023251"/>
    </source>
</evidence>
<dbReference type="GO" id="GO:0008360">
    <property type="term" value="P:regulation of cell shape"/>
    <property type="evidence" value="ECO:0007669"/>
    <property type="project" value="UniProtKB-KW"/>
</dbReference>
<evidence type="ECO:0000256" key="19">
    <source>
        <dbReference type="ARBA" id="ARBA00023136"/>
    </source>
</evidence>
<dbReference type="PANTHER" id="PTHR32282">
    <property type="entry name" value="BINDING PROTEIN TRANSPEPTIDASE, PUTATIVE-RELATED"/>
    <property type="match status" value="1"/>
</dbReference>
<evidence type="ECO:0000256" key="6">
    <source>
        <dbReference type="ARBA" id="ARBA00018638"/>
    </source>
</evidence>
<keyword evidence="14" id="KW-0378">Hydrolase</keyword>
<evidence type="ECO:0000256" key="17">
    <source>
        <dbReference type="ARBA" id="ARBA00022984"/>
    </source>
</evidence>
<dbReference type="InterPro" id="IPR036950">
    <property type="entry name" value="PBP_transglycosylase"/>
</dbReference>
<evidence type="ECO:0000256" key="3">
    <source>
        <dbReference type="ARBA" id="ARBA00007090"/>
    </source>
</evidence>
<evidence type="ECO:0000259" key="30">
    <source>
        <dbReference type="Pfam" id="PF17092"/>
    </source>
</evidence>
<keyword evidence="21" id="KW-0511">Multifunctional enzyme</keyword>
<evidence type="ECO:0000256" key="10">
    <source>
        <dbReference type="ARBA" id="ARBA00022670"/>
    </source>
</evidence>
<evidence type="ECO:0000256" key="25">
    <source>
        <dbReference type="ARBA" id="ARBA00049902"/>
    </source>
</evidence>
<evidence type="ECO:0000256" key="18">
    <source>
        <dbReference type="ARBA" id="ARBA00022989"/>
    </source>
</evidence>
<evidence type="ECO:0000256" key="15">
    <source>
        <dbReference type="ARBA" id="ARBA00022960"/>
    </source>
</evidence>
<sequence length="812" mass="90047">MKRLAKFLFLCFTLMIFFGVIGVGAVGYGLYHFGKGLPEYDQLTEYEPPVMTRVHAADGSLIAEYAHQRRLFVPIETIPEFVKQAFIAAEDQDYYDHPGVDFKGIARAAVTNIMNYGRGRRPVGASTITQQVAKNMLLTNEVSYERKAKEAILALRINRALSKDQVLELYLNEIYLGHRAYGVAAAALYYFDKSLDRLTIAEAAYLAALPKAPNNYNPFRYPERAVQRRNYVIGRMLEDNYITSEQAEEALALPLLARKGGDAEVIDAEWFVEQVRRELYDVYGQKALYDGGLSVRTTMLTSMQQVGERILRNGLRDYDRRHGWRGPLSTIEVGEDWTVKMIKFPRPKGLGDWYMAVVLELDADAATIGFSDTSKGRILLEDVKWARQYIDEDKKGPAINAPSDVLKVGDIIAVAPKGDTKATDKLFSLEQIPKISGGLVAMDPHTGRVYAIVGGWSPEASEFNRAVQAYRQPGSAFKPFVYAAALDNGFTPADKIMDGPFVLTQPNGDRWKPSNYTNRFYGPSTLRLGIEKSRNLMTVRLARAIGMDPIVDYARRFGITDNLMPSLSMSLGAGETTLLKLTTAYAELVNGGKKIIPTLIDRVQDRRGKTIYRHDERPCENCNVDAWDNQQEPELPDTREQILPATTAYQVVSMLEGVVERGTGRSIRAVGKPLGGKTGTTNESQDTWFMGFSPDLAVGVYVGFDTPQSLGKKETGSSVTAPIFRDFMAEVLEDRPATPFRVPEGIRLVRINGETGEPAQRGDRNVILEAFKTTTSRLTTNGVLDGSDSGFSPVTTGTIPEKAVRSGTGGLY</sequence>
<comment type="subcellular location">
    <subcellularLocation>
        <location evidence="1">Cell inner membrane</location>
        <topology evidence="1">Single-pass type II membrane protein</topology>
    </subcellularLocation>
</comment>
<dbReference type="GO" id="GO:0046677">
    <property type="term" value="P:response to antibiotic"/>
    <property type="evidence" value="ECO:0007669"/>
    <property type="project" value="UniProtKB-KW"/>
</dbReference>
<dbReference type="Proteomes" id="UP000476030">
    <property type="component" value="Unassembled WGS sequence"/>
</dbReference>
<evidence type="ECO:0000256" key="9">
    <source>
        <dbReference type="ARBA" id="ARBA00022645"/>
    </source>
</evidence>
<feature type="domain" description="Penicillin-binding protein OB-like" evidence="30">
    <location>
        <begin position="324"/>
        <end position="435"/>
    </location>
</feature>
<dbReference type="InterPro" id="IPR001460">
    <property type="entry name" value="PCN-bd_Tpept"/>
</dbReference>
<evidence type="ECO:0000256" key="27">
    <source>
        <dbReference type="SAM" id="Phobius"/>
    </source>
</evidence>
<comment type="similarity">
    <text evidence="4">In the N-terminal section; belongs to the glycosyltransferase 51 family.</text>
</comment>
<dbReference type="Gene3D" id="1.10.3810.10">
    <property type="entry name" value="Biosynthetic peptidoglycan transglycosylase-like"/>
    <property type="match status" value="1"/>
</dbReference>
<keyword evidence="11" id="KW-0328">Glycosyltransferase</keyword>
<dbReference type="PANTHER" id="PTHR32282:SF27">
    <property type="entry name" value="PENICILLIN-BINDING PROTEIN 1A"/>
    <property type="match status" value="1"/>
</dbReference>
<dbReference type="FunFam" id="1.10.3810.10:FF:000003">
    <property type="entry name" value="Penicillin-binding protein 1a"/>
    <property type="match status" value="1"/>
</dbReference>
<keyword evidence="20" id="KW-0046">Antibiotic resistance</keyword>
<evidence type="ECO:0000256" key="5">
    <source>
        <dbReference type="ARBA" id="ARBA00012448"/>
    </source>
</evidence>
<organism evidence="31 32">
    <name type="scientific">Sneathiella litorea</name>
    <dbReference type="NCBI Taxonomy" id="2606216"/>
    <lineage>
        <taxon>Bacteria</taxon>
        <taxon>Pseudomonadati</taxon>
        <taxon>Pseudomonadota</taxon>
        <taxon>Alphaproteobacteria</taxon>
        <taxon>Sneathiellales</taxon>
        <taxon>Sneathiellaceae</taxon>
        <taxon>Sneathiella</taxon>
    </lineage>
</organism>
<dbReference type="EC" id="3.4.16.4" evidence="5"/>
<evidence type="ECO:0000256" key="22">
    <source>
        <dbReference type="ARBA" id="ARBA00023316"/>
    </source>
</evidence>
<evidence type="ECO:0000256" key="21">
    <source>
        <dbReference type="ARBA" id="ARBA00023268"/>
    </source>
</evidence>
<dbReference type="EMBL" id="WTUW01000002">
    <property type="protein sequence ID" value="MZR30363.1"/>
    <property type="molecule type" value="Genomic_DNA"/>
</dbReference>
<comment type="caution">
    <text evidence="31">The sequence shown here is derived from an EMBL/GenBank/DDBJ whole genome shotgun (WGS) entry which is preliminary data.</text>
</comment>
<evidence type="ECO:0000256" key="13">
    <source>
        <dbReference type="ARBA" id="ARBA00022692"/>
    </source>
</evidence>
<gene>
    <name evidence="31" type="ORF">GQE98_06900</name>
</gene>
<dbReference type="Pfam" id="PF17092">
    <property type="entry name" value="PCB_OB"/>
    <property type="match status" value="1"/>
</dbReference>
<evidence type="ECO:0000256" key="2">
    <source>
        <dbReference type="ARBA" id="ARBA00004752"/>
    </source>
</evidence>
<keyword evidence="32" id="KW-1185">Reference proteome</keyword>
<dbReference type="Gene3D" id="3.40.710.10">
    <property type="entry name" value="DD-peptidase/beta-lactamase superfamily"/>
    <property type="match status" value="2"/>
</dbReference>
<evidence type="ECO:0000256" key="14">
    <source>
        <dbReference type="ARBA" id="ARBA00022801"/>
    </source>
</evidence>
<evidence type="ECO:0000259" key="28">
    <source>
        <dbReference type="Pfam" id="PF00905"/>
    </source>
</evidence>
<evidence type="ECO:0000256" key="8">
    <source>
        <dbReference type="ARBA" id="ARBA00022519"/>
    </source>
</evidence>
<keyword evidence="8" id="KW-0997">Cell inner membrane</keyword>
<evidence type="ECO:0000256" key="12">
    <source>
        <dbReference type="ARBA" id="ARBA00022679"/>
    </source>
</evidence>
<dbReference type="UniPathway" id="UPA00219"/>